<evidence type="ECO:0000256" key="6">
    <source>
        <dbReference type="SAM" id="Phobius"/>
    </source>
</evidence>
<comment type="similarity">
    <text evidence="2">Belongs to the GDT1 family.</text>
</comment>
<protein>
    <submittedName>
        <fullName evidence="7">Unannotated protein</fullName>
    </submittedName>
</protein>
<evidence type="ECO:0000256" key="1">
    <source>
        <dbReference type="ARBA" id="ARBA00004141"/>
    </source>
</evidence>
<evidence type="ECO:0000256" key="4">
    <source>
        <dbReference type="ARBA" id="ARBA00022989"/>
    </source>
</evidence>
<sequence>MAVLDLGATLSTFALIVPAELPDKTFIATLILATRFRHLPVWLGVSAAFFVQTAIAVSLGGLLSLLPRPLVAGVAAVIFAAGAAILFKGAMKSRQAATVEAQALVAEEEEAITKAATPTSAWKMATTSFVVLFVAEWGDLSQLLTASQSARTGEPVSVFIGAWLALVLVAGLAVLAGRWIFSTVPLHRVRFVSAGVLAVLAGSAIAEVFAG</sequence>
<dbReference type="InterPro" id="IPR001727">
    <property type="entry name" value="GDT1-like"/>
</dbReference>
<proteinExistence type="inferred from homology"/>
<dbReference type="AlphaFoldDB" id="A0A6J6ITG2"/>
<feature type="transmembrane region" description="Helical" evidence="6">
    <location>
        <begin position="41"/>
        <end position="63"/>
    </location>
</feature>
<dbReference type="Pfam" id="PF01169">
    <property type="entry name" value="GDT1"/>
    <property type="match status" value="2"/>
</dbReference>
<dbReference type="GO" id="GO:0016020">
    <property type="term" value="C:membrane"/>
    <property type="evidence" value="ECO:0007669"/>
    <property type="project" value="UniProtKB-SubCell"/>
</dbReference>
<reference evidence="7" key="1">
    <citation type="submission" date="2020-05" db="EMBL/GenBank/DDBJ databases">
        <authorList>
            <person name="Chiriac C."/>
            <person name="Salcher M."/>
            <person name="Ghai R."/>
            <person name="Kavagutti S V."/>
        </authorList>
    </citation>
    <scope>NUCLEOTIDE SEQUENCE</scope>
</reference>
<dbReference type="PANTHER" id="PTHR12608">
    <property type="entry name" value="TRANSMEMBRANE PROTEIN HTP-1 RELATED"/>
    <property type="match status" value="1"/>
</dbReference>
<accession>A0A6J6ITG2</accession>
<dbReference type="EMBL" id="CAEZVF010000181">
    <property type="protein sequence ID" value="CAB4627698.1"/>
    <property type="molecule type" value="Genomic_DNA"/>
</dbReference>
<comment type="subcellular location">
    <subcellularLocation>
        <location evidence="1">Membrane</location>
        <topology evidence="1">Multi-pass membrane protein</topology>
    </subcellularLocation>
</comment>
<evidence type="ECO:0000313" key="7">
    <source>
        <dbReference type="EMBL" id="CAB4627698.1"/>
    </source>
</evidence>
<name>A0A6J6ITG2_9ZZZZ</name>
<evidence type="ECO:0000256" key="3">
    <source>
        <dbReference type="ARBA" id="ARBA00022692"/>
    </source>
</evidence>
<feature type="transmembrane region" description="Helical" evidence="6">
    <location>
        <begin position="189"/>
        <end position="210"/>
    </location>
</feature>
<dbReference type="GO" id="GO:0046873">
    <property type="term" value="F:metal ion transmembrane transporter activity"/>
    <property type="evidence" value="ECO:0007669"/>
    <property type="project" value="InterPro"/>
</dbReference>
<evidence type="ECO:0000256" key="2">
    <source>
        <dbReference type="ARBA" id="ARBA00009190"/>
    </source>
</evidence>
<keyword evidence="3 6" id="KW-0812">Transmembrane</keyword>
<keyword evidence="5 6" id="KW-0472">Membrane</keyword>
<dbReference type="PANTHER" id="PTHR12608:SF1">
    <property type="entry name" value="TRANSMEMBRANE PROTEIN 165"/>
    <property type="match status" value="1"/>
</dbReference>
<keyword evidence="4 6" id="KW-1133">Transmembrane helix</keyword>
<evidence type="ECO:0000256" key="5">
    <source>
        <dbReference type="ARBA" id="ARBA00023136"/>
    </source>
</evidence>
<gene>
    <name evidence="7" type="ORF">UFOPK1939_01033</name>
</gene>
<organism evidence="7">
    <name type="scientific">freshwater metagenome</name>
    <dbReference type="NCBI Taxonomy" id="449393"/>
    <lineage>
        <taxon>unclassified sequences</taxon>
        <taxon>metagenomes</taxon>
        <taxon>ecological metagenomes</taxon>
    </lineage>
</organism>
<feature type="transmembrane region" description="Helical" evidence="6">
    <location>
        <begin position="158"/>
        <end position="177"/>
    </location>
</feature>
<feature type="transmembrane region" description="Helical" evidence="6">
    <location>
        <begin position="69"/>
        <end position="87"/>
    </location>
</feature>